<sequence>MEIDTAKMRTLSNEERQRRKDLNLCFYCGKDGHKIFNCNIKNQHCLLQLRNDWSSFSWFSPYLDD</sequence>
<gene>
    <name evidence="3" type="ORF">O9G_005412</name>
</gene>
<dbReference type="GO" id="GO:0008270">
    <property type="term" value="F:zinc ion binding"/>
    <property type="evidence" value="ECO:0007669"/>
    <property type="project" value="UniProtKB-KW"/>
</dbReference>
<evidence type="ECO:0000259" key="2">
    <source>
        <dbReference type="PROSITE" id="PS50158"/>
    </source>
</evidence>
<dbReference type="EMBL" id="KE560874">
    <property type="protein sequence ID" value="EPZ35102.1"/>
    <property type="molecule type" value="Genomic_DNA"/>
</dbReference>
<keyword evidence="4" id="KW-1185">Reference proteome</keyword>
<proteinExistence type="predicted"/>
<keyword evidence="1" id="KW-0862">Zinc</keyword>
<dbReference type="GO" id="GO:0003676">
    <property type="term" value="F:nucleic acid binding"/>
    <property type="evidence" value="ECO:0007669"/>
    <property type="project" value="InterPro"/>
</dbReference>
<dbReference type="HOGENOM" id="CLU_2850974_0_0_1"/>
<dbReference type="InterPro" id="IPR036875">
    <property type="entry name" value="Znf_CCHC_sf"/>
</dbReference>
<evidence type="ECO:0000313" key="4">
    <source>
        <dbReference type="Proteomes" id="UP000030755"/>
    </source>
</evidence>
<dbReference type="SUPFAM" id="SSF57756">
    <property type="entry name" value="Retrovirus zinc finger-like domains"/>
    <property type="match status" value="1"/>
</dbReference>
<feature type="domain" description="CCHC-type" evidence="2">
    <location>
        <begin position="25"/>
        <end position="38"/>
    </location>
</feature>
<name>A0A075AXZ1_ROZAC</name>
<accession>A0A075AXZ1</accession>
<keyword evidence="1" id="KW-0479">Metal-binding</keyword>
<dbReference type="PROSITE" id="PS50158">
    <property type="entry name" value="ZF_CCHC"/>
    <property type="match status" value="1"/>
</dbReference>
<keyword evidence="1" id="KW-0863">Zinc-finger</keyword>
<reference evidence="3 4" key="1">
    <citation type="journal article" date="2013" name="Curr. Biol.">
        <title>Shared signatures of parasitism and phylogenomics unite Cryptomycota and microsporidia.</title>
        <authorList>
            <person name="James T.Y."/>
            <person name="Pelin A."/>
            <person name="Bonen L."/>
            <person name="Ahrendt S."/>
            <person name="Sain D."/>
            <person name="Corradi N."/>
            <person name="Stajich J.E."/>
        </authorList>
    </citation>
    <scope>NUCLEOTIDE SEQUENCE [LARGE SCALE GENOMIC DNA]</scope>
    <source>
        <strain evidence="3 4">CSF55</strain>
    </source>
</reference>
<protein>
    <recommendedName>
        <fullName evidence="2">CCHC-type domain-containing protein</fullName>
    </recommendedName>
</protein>
<evidence type="ECO:0000256" key="1">
    <source>
        <dbReference type="PROSITE-ProRule" id="PRU00047"/>
    </source>
</evidence>
<dbReference type="OrthoDB" id="2432520at2759"/>
<dbReference type="InterPro" id="IPR001878">
    <property type="entry name" value="Znf_CCHC"/>
</dbReference>
<organism evidence="3 4">
    <name type="scientific">Rozella allomycis (strain CSF55)</name>
    <dbReference type="NCBI Taxonomy" id="988480"/>
    <lineage>
        <taxon>Eukaryota</taxon>
        <taxon>Fungi</taxon>
        <taxon>Fungi incertae sedis</taxon>
        <taxon>Cryptomycota</taxon>
        <taxon>Cryptomycota incertae sedis</taxon>
        <taxon>Rozella</taxon>
    </lineage>
</organism>
<dbReference type="AlphaFoldDB" id="A0A075AXZ1"/>
<evidence type="ECO:0000313" key="3">
    <source>
        <dbReference type="EMBL" id="EPZ35102.1"/>
    </source>
</evidence>
<dbReference type="Proteomes" id="UP000030755">
    <property type="component" value="Unassembled WGS sequence"/>
</dbReference>